<organism evidence="1 2">
    <name type="scientific">candidate division MSBL1 archaeon SCGC-AAA385M02</name>
    <dbReference type="NCBI Taxonomy" id="1698287"/>
    <lineage>
        <taxon>Archaea</taxon>
        <taxon>Methanobacteriati</taxon>
        <taxon>Methanobacteriota</taxon>
        <taxon>candidate division MSBL1</taxon>
    </lineage>
</organism>
<protein>
    <submittedName>
        <fullName evidence="1">Uncharacterized protein</fullName>
    </submittedName>
</protein>
<evidence type="ECO:0000313" key="1">
    <source>
        <dbReference type="EMBL" id="KXB08925.1"/>
    </source>
</evidence>
<comment type="caution">
    <text evidence="1">The sequence shown here is derived from an EMBL/GenBank/DDBJ whole genome shotgun (WGS) entry which is preliminary data.</text>
</comment>
<proteinExistence type="predicted"/>
<accession>A0A133VR85</accession>
<sequence length="77" mass="9462">MHVDRYYHIYKRIDENVFSHFALIKVLNENDDTLIESWCKQKLGNRYAVRNGKLLEVWKYKMCYKTYEEVSQAIQRK</sequence>
<name>A0A133VR85_9EURY</name>
<dbReference type="Proteomes" id="UP000070248">
    <property type="component" value="Unassembled WGS sequence"/>
</dbReference>
<dbReference type="AlphaFoldDB" id="A0A133VR85"/>
<reference evidence="1 2" key="1">
    <citation type="journal article" date="2016" name="Sci. Rep.">
        <title>Metabolic traits of an uncultured archaeal lineage -MSBL1- from brine pools of the Red Sea.</title>
        <authorList>
            <person name="Mwirichia R."/>
            <person name="Alam I."/>
            <person name="Rashid M."/>
            <person name="Vinu M."/>
            <person name="Ba-Alawi W."/>
            <person name="Anthony Kamau A."/>
            <person name="Kamanda Ngugi D."/>
            <person name="Goker M."/>
            <person name="Klenk H.P."/>
            <person name="Bajic V."/>
            <person name="Stingl U."/>
        </authorList>
    </citation>
    <scope>NUCLEOTIDE SEQUENCE [LARGE SCALE GENOMIC DNA]</scope>
    <source>
        <strain evidence="1">SCGC-AAA385M02</strain>
    </source>
</reference>
<keyword evidence="2" id="KW-1185">Reference proteome</keyword>
<dbReference type="EMBL" id="LHYL01000002">
    <property type="protein sequence ID" value="KXB08925.1"/>
    <property type="molecule type" value="Genomic_DNA"/>
</dbReference>
<gene>
    <name evidence="1" type="ORF">AKJ59_00210</name>
</gene>
<evidence type="ECO:0000313" key="2">
    <source>
        <dbReference type="Proteomes" id="UP000070248"/>
    </source>
</evidence>